<dbReference type="OrthoDB" id="3242031at2759"/>
<keyword evidence="3" id="KW-1185">Reference proteome</keyword>
<evidence type="ECO:0000259" key="1">
    <source>
        <dbReference type="Pfam" id="PF20236"/>
    </source>
</evidence>
<sequence length="188" mass="21772">MPMVLQQTRYYQPYFLEDRSGRLSGSEFNDIHERLKFSYRCSRRSSTLCQYTIFETTSPREDACTTPVSVLEYGPNNTLGLVYYGMKPQSMARYLVKVDPEGSSRHRKFVAQDGRTYIWSYRTHEDHEWTCVDSSGSVVAFYHLKLAGEPSYPNSSGCMLTVEEAYGDYAYEFLTSCLIMRHIAEHNL</sequence>
<reference evidence="2 3" key="1">
    <citation type="journal article" date="2010" name="Proc. Natl. Acad. Sci. U.S.A.">
        <title>Insights into evolution of multicellular fungi from the assembled chromosomes of the mushroom Coprinopsis cinerea (Coprinus cinereus).</title>
        <authorList>
            <person name="Stajich J.E."/>
            <person name="Wilke S.K."/>
            <person name="Ahren D."/>
            <person name="Au C.H."/>
            <person name="Birren B.W."/>
            <person name="Borodovsky M."/>
            <person name="Burns C."/>
            <person name="Canback B."/>
            <person name="Casselton L.A."/>
            <person name="Cheng C.K."/>
            <person name="Deng J."/>
            <person name="Dietrich F.S."/>
            <person name="Fargo D.C."/>
            <person name="Farman M.L."/>
            <person name="Gathman A.C."/>
            <person name="Goldberg J."/>
            <person name="Guigo R."/>
            <person name="Hoegger P.J."/>
            <person name="Hooker J.B."/>
            <person name="Huggins A."/>
            <person name="James T.Y."/>
            <person name="Kamada T."/>
            <person name="Kilaru S."/>
            <person name="Kodira C."/>
            <person name="Kues U."/>
            <person name="Kupfer D."/>
            <person name="Kwan H.S."/>
            <person name="Lomsadze A."/>
            <person name="Li W."/>
            <person name="Lilly W.W."/>
            <person name="Ma L.J."/>
            <person name="Mackey A.J."/>
            <person name="Manning G."/>
            <person name="Martin F."/>
            <person name="Muraguchi H."/>
            <person name="Natvig D.O."/>
            <person name="Palmerini H."/>
            <person name="Ramesh M.A."/>
            <person name="Rehmeyer C.J."/>
            <person name="Roe B.A."/>
            <person name="Shenoy N."/>
            <person name="Stanke M."/>
            <person name="Ter-Hovhannisyan V."/>
            <person name="Tunlid A."/>
            <person name="Velagapudi R."/>
            <person name="Vision T.J."/>
            <person name="Zeng Q."/>
            <person name="Zolan M.E."/>
            <person name="Pukkila P.J."/>
        </authorList>
    </citation>
    <scope>NUCLEOTIDE SEQUENCE [LARGE SCALE GENOMIC DNA]</scope>
    <source>
        <strain evidence="3">Okayama-7 / 130 / ATCC MYA-4618 / FGSC 9003</strain>
    </source>
</reference>
<evidence type="ECO:0000313" key="3">
    <source>
        <dbReference type="Proteomes" id="UP000001861"/>
    </source>
</evidence>
<dbReference type="KEGG" id="cci:CC1G_09302"/>
<dbReference type="InParanoid" id="A8N881"/>
<accession>A8N881</accession>
<dbReference type="Proteomes" id="UP000001861">
    <property type="component" value="Unassembled WGS sequence"/>
</dbReference>
<gene>
    <name evidence="2" type="ORF">CC1G_09302</name>
</gene>
<organism evidence="2 3">
    <name type="scientific">Coprinopsis cinerea (strain Okayama-7 / 130 / ATCC MYA-4618 / FGSC 9003)</name>
    <name type="common">Inky cap fungus</name>
    <name type="synonym">Hormographiella aspergillata</name>
    <dbReference type="NCBI Taxonomy" id="240176"/>
    <lineage>
        <taxon>Eukaryota</taxon>
        <taxon>Fungi</taxon>
        <taxon>Dikarya</taxon>
        <taxon>Basidiomycota</taxon>
        <taxon>Agaricomycotina</taxon>
        <taxon>Agaricomycetes</taxon>
        <taxon>Agaricomycetidae</taxon>
        <taxon>Agaricales</taxon>
        <taxon>Agaricineae</taxon>
        <taxon>Psathyrellaceae</taxon>
        <taxon>Coprinopsis</taxon>
    </lineage>
</organism>
<dbReference type="VEuPathDB" id="FungiDB:CC1G_09302"/>
<protein>
    <recommendedName>
        <fullName evidence="1">DUF6593 domain-containing protein</fullName>
    </recommendedName>
</protein>
<dbReference type="InterPro" id="IPR046528">
    <property type="entry name" value="DUF6593"/>
</dbReference>
<dbReference type="OMA" id="TAYMIYD"/>
<feature type="domain" description="DUF6593" evidence="1">
    <location>
        <begin position="57"/>
        <end position="182"/>
    </location>
</feature>
<evidence type="ECO:0000313" key="2">
    <source>
        <dbReference type="EMBL" id="EAU90825.2"/>
    </source>
</evidence>
<dbReference type="Pfam" id="PF20236">
    <property type="entry name" value="DUF6593"/>
    <property type="match status" value="1"/>
</dbReference>
<dbReference type="eggNOG" id="ENOG502SMYG">
    <property type="taxonomic scope" value="Eukaryota"/>
</dbReference>
<dbReference type="AlphaFoldDB" id="A8N881"/>
<proteinExistence type="predicted"/>
<dbReference type="RefSeq" id="XP_001831037.2">
    <property type="nucleotide sequence ID" value="XM_001830985.2"/>
</dbReference>
<dbReference type="HOGENOM" id="CLU_096875_0_0_1"/>
<name>A8N881_COPC7</name>
<dbReference type="GeneID" id="6007492"/>
<comment type="caution">
    <text evidence="2">The sequence shown here is derived from an EMBL/GenBank/DDBJ whole genome shotgun (WGS) entry which is preliminary data.</text>
</comment>
<dbReference type="EMBL" id="AACS02000003">
    <property type="protein sequence ID" value="EAU90825.2"/>
    <property type="molecule type" value="Genomic_DNA"/>
</dbReference>